<accession>A0ABX1JNC6</accession>
<dbReference type="PROSITE" id="PS00138">
    <property type="entry name" value="SUBTILASE_SER"/>
    <property type="match status" value="1"/>
</dbReference>
<sequence length="179" mass="17049">MQGTSMAAPHVAGLAALMLSANPGLSPAQVEERMKATARPAASCSQGCGSGLVDAAAALDAVAAPVVAGTPAIDGQAAVGSVLTADPGSWDPALVTLSYQWHRGGVAIPGATAPTYTPGPEDLGAVLSVTVTGAKDGHVPASATAAAAPVSAGTLSTTAPAVSGTAKVGSTLTAVPGTW</sequence>
<comment type="caution">
    <text evidence="4">Lacks conserved residue(s) required for the propagation of feature annotation.</text>
</comment>
<keyword evidence="3" id="KW-0720">Serine protease</keyword>
<evidence type="ECO:0000313" key="7">
    <source>
        <dbReference type="Proteomes" id="UP000523795"/>
    </source>
</evidence>
<dbReference type="PANTHER" id="PTHR42884:SF14">
    <property type="entry name" value="NEUROENDOCRINE CONVERTASE 1"/>
    <property type="match status" value="1"/>
</dbReference>
<keyword evidence="7" id="KW-1185">Reference proteome</keyword>
<evidence type="ECO:0000313" key="6">
    <source>
        <dbReference type="EMBL" id="NKX50611.1"/>
    </source>
</evidence>
<dbReference type="Gene3D" id="2.60.40.2700">
    <property type="match status" value="1"/>
</dbReference>
<dbReference type="EMBL" id="JAAZSR010000108">
    <property type="protein sequence ID" value="NKX50611.1"/>
    <property type="molecule type" value="Genomic_DNA"/>
</dbReference>
<gene>
    <name evidence="6" type="ORF">HER39_08525</name>
</gene>
<evidence type="ECO:0000256" key="4">
    <source>
        <dbReference type="PROSITE-ProRule" id="PRU01240"/>
    </source>
</evidence>
<protein>
    <submittedName>
        <fullName evidence="6">S8 family serine peptidase</fullName>
    </submittedName>
</protein>
<feature type="domain" description="Peptidase S8/S53" evidence="5">
    <location>
        <begin position="1"/>
        <end position="51"/>
    </location>
</feature>
<organism evidence="6 7">
    <name type="scientific">Arthrobacter deserti</name>
    <dbReference type="NCBI Taxonomy" id="1742687"/>
    <lineage>
        <taxon>Bacteria</taxon>
        <taxon>Bacillati</taxon>
        <taxon>Actinomycetota</taxon>
        <taxon>Actinomycetes</taxon>
        <taxon>Micrococcales</taxon>
        <taxon>Micrococcaceae</taxon>
        <taxon>Arthrobacter</taxon>
    </lineage>
</organism>
<dbReference type="Gene3D" id="3.40.50.200">
    <property type="entry name" value="Peptidase S8/S53 domain"/>
    <property type="match status" value="1"/>
</dbReference>
<feature type="non-terminal residue" evidence="6">
    <location>
        <position position="179"/>
    </location>
</feature>
<dbReference type="SUPFAM" id="SSF52743">
    <property type="entry name" value="Subtilisin-like"/>
    <property type="match status" value="1"/>
</dbReference>
<evidence type="ECO:0000256" key="2">
    <source>
        <dbReference type="ARBA" id="ARBA00022801"/>
    </source>
</evidence>
<keyword evidence="2" id="KW-0378">Hydrolase</keyword>
<dbReference type="Proteomes" id="UP000523795">
    <property type="component" value="Unassembled WGS sequence"/>
</dbReference>
<dbReference type="PROSITE" id="PS51892">
    <property type="entry name" value="SUBTILASE"/>
    <property type="match status" value="1"/>
</dbReference>
<dbReference type="InterPro" id="IPR036852">
    <property type="entry name" value="Peptidase_S8/S53_dom_sf"/>
</dbReference>
<evidence type="ECO:0000256" key="1">
    <source>
        <dbReference type="ARBA" id="ARBA00022670"/>
    </source>
</evidence>
<proteinExistence type="inferred from homology"/>
<dbReference type="PANTHER" id="PTHR42884">
    <property type="entry name" value="PROPROTEIN CONVERTASE SUBTILISIN/KEXIN-RELATED"/>
    <property type="match status" value="1"/>
</dbReference>
<dbReference type="InterPro" id="IPR023828">
    <property type="entry name" value="Peptidase_S8_Ser-AS"/>
</dbReference>
<name>A0ABX1JNC6_9MICC</name>
<evidence type="ECO:0000259" key="5">
    <source>
        <dbReference type="Pfam" id="PF00082"/>
    </source>
</evidence>
<keyword evidence="1" id="KW-0645">Protease</keyword>
<evidence type="ECO:0000256" key="3">
    <source>
        <dbReference type="ARBA" id="ARBA00022825"/>
    </source>
</evidence>
<comment type="caution">
    <text evidence="6">The sequence shown here is derived from an EMBL/GenBank/DDBJ whole genome shotgun (WGS) entry which is preliminary data.</text>
</comment>
<comment type="similarity">
    <text evidence="4">Belongs to the peptidase S8 family.</text>
</comment>
<reference evidence="6 7" key="1">
    <citation type="submission" date="2020-04" db="EMBL/GenBank/DDBJ databases">
        <authorList>
            <person name="Liu S."/>
        </authorList>
    </citation>
    <scope>NUCLEOTIDE SEQUENCE [LARGE SCALE GENOMIC DNA]</scope>
    <source>
        <strain evidence="6 7">CGMCC 1.15091</strain>
    </source>
</reference>
<dbReference type="InterPro" id="IPR000209">
    <property type="entry name" value="Peptidase_S8/S53_dom"/>
</dbReference>
<dbReference type="Pfam" id="PF00082">
    <property type="entry name" value="Peptidase_S8"/>
    <property type="match status" value="1"/>
</dbReference>